<dbReference type="GO" id="GO:0046983">
    <property type="term" value="F:protein dimerization activity"/>
    <property type="evidence" value="ECO:0007669"/>
    <property type="project" value="InterPro"/>
</dbReference>
<keyword evidence="1" id="KW-0238">DNA-binding</keyword>
<evidence type="ECO:0000313" key="4">
    <source>
        <dbReference type="EMBL" id="KAK9082142.1"/>
    </source>
</evidence>
<evidence type="ECO:0000313" key="5">
    <source>
        <dbReference type="Proteomes" id="UP001420932"/>
    </source>
</evidence>
<dbReference type="PANTHER" id="PTHR46481">
    <property type="entry name" value="ZINC FINGER BED DOMAIN-CONTAINING PROTEIN 4"/>
    <property type="match status" value="1"/>
</dbReference>
<sequence>MMMSLTPTSIDDIELEHTNDDDDACDKDTNLQRKRKKTSNVWRHFEECPKGIDGRKRAKCNYSKSEYIHDSRFGTGNLQRHTASCLKRKHHDISQLFLSQDNGSISFGSSKFDPERFRELLTEAIVMHDLPFNFVDYEGIKRLFTYLNKDVQLVTRNTAKADIITRYKKEKEIVKSLLDDAPGRISFTSDLWTSLTTDGYMCLTCHFIDNNWTLQKRVLSYTFMPPPHSGLALSTKIHNLLCEWGLEGRVFSITLDNAYTNDLSVETLRDELNLKDLLVCKGDHFHMRCCAHILNLIVQEGMKGVDPSIVKIRESVKYVKGSQARKQKFLECVSLVSSGNKGLSQDVSTRWNSTYLMLQSAIHHRRAFQHLDLIDSNYKYCPSKVEWEKIEQFCSFLKVFYDSTLMFSGTNYPTDNLYFPAVYLCYIELKKQIEGDNEHLKVMASKMWLKFEKYWSEFCATLAIACVLDPRYKMTFITFVYTKIYGECSLEFHRFNTKLQSLFDVYKSSHSLQPSSSNALSNDLNNVRNDDTFDTMEAFKEFDEMSSNEFRCNSLKCQLELYLDEPKMPRHVKLDILDFWKSNQFRYPNLASMARDILSIPVSTVASEASFSVGGRVLDQYRSSLKPENAEAIICLRDWICAGLEGYIIFDIFTDIYL</sequence>
<reference evidence="4 5" key="1">
    <citation type="submission" date="2024-01" db="EMBL/GenBank/DDBJ databases">
        <title>Genome assemblies of Stephania.</title>
        <authorList>
            <person name="Yang L."/>
        </authorList>
    </citation>
    <scope>NUCLEOTIDE SEQUENCE [LARGE SCALE GENOMIC DNA]</scope>
    <source>
        <strain evidence="4">YNDBR</strain>
        <tissue evidence="4">Leaf</tissue>
    </source>
</reference>
<keyword evidence="5" id="KW-1185">Reference proteome</keyword>
<feature type="domain" description="HAT C-terminal dimerisation" evidence="2">
    <location>
        <begin position="559"/>
        <end position="640"/>
    </location>
</feature>
<evidence type="ECO:0000259" key="2">
    <source>
        <dbReference type="Pfam" id="PF05699"/>
    </source>
</evidence>
<dbReference type="InterPro" id="IPR012337">
    <property type="entry name" value="RNaseH-like_sf"/>
</dbReference>
<evidence type="ECO:0000259" key="3">
    <source>
        <dbReference type="Pfam" id="PF14372"/>
    </source>
</evidence>
<dbReference type="EMBL" id="JBBNAF010000036">
    <property type="protein sequence ID" value="KAK9082142.1"/>
    <property type="molecule type" value="Genomic_DNA"/>
</dbReference>
<dbReference type="Pfam" id="PF14372">
    <property type="entry name" value="hAT-like_RNase-H"/>
    <property type="match status" value="1"/>
</dbReference>
<dbReference type="SMART" id="SM00614">
    <property type="entry name" value="ZnF_BED"/>
    <property type="match status" value="1"/>
</dbReference>
<dbReference type="PANTHER" id="PTHR46481:SF6">
    <property type="entry name" value="ZINC FINGER BED DOMAIN-CONTAINING PROTEIN RICESLEEPER 2-LIKE"/>
    <property type="match status" value="1"/>
</dbReference>
<evidence type="ECO:0000256" key="1">
    <source>
        <dbReference type="ARBA" id="ARBA00023125"/>
    </source>
</evidence>
<dbReference type="GO" id="GO:0003677">
    <property type="term" value="F:DNA binding"/>
    <property type="evidence" value="ECO:0007669"/>
    <property type="project" value="UniProtKB-KW"/>
</dbReference>
<proteinExistence type="predicted"/>
<dbReference type="SUPFAM" id="SSF53098">
    <property type="entry name" value="Ribonuclease H-like"/>
    <property type="match status" value="1"/>
</dbReference>
<feature type="domain" description="hAT-like transposase RNase-H fold" evidence="3">
    <location>
        <begin position="408"/>
        <end position="506"/>
    </location>
</feature>
<comment type="caution">
    <text evidence="4">The sequence shown here is derived from an EMBL/GenBank/DDBJ whole genome shotgun (WGS) entry which is preliminary data.</text>
</comment>
<dbReference type="InterPro" id="IPR025525">
    <property type="entry name" value="hAT-like_transposase_RNase-H"/>
</dbReference>
<name>A0AAP0E0L9_9MAGN</name>
<accession>A0AAP0E0L9</accession>
<organism evidence="4 5">
    <name type="scientific">Stephania yunnanensis</name>
    <dbReference type="NCBI Taxonomy" id="152371"/>
    <lineage>
        <taxon>Eukaryota</taxon>
        <taxon>Viridiplantae</taxon>
        <taxon>Streptophyta</taxon>
        <taxon>Embryophyta</taxon>
        <taxon>Tracheophyta</taxon>
        <taxon>Spermatophyta</taxon>
        <taxon>Magnoliopsida</taxon>
        <taxon>Ranunculales</taxon>
        <taxon>Menispermaceae</taxon>
        <taxon>Menispermoideae</taxon>
        <taxon>Cissampelideae</taxon>
        <taxon>Stephania</taxon>
    </lineage>
</organism>
<dbReference type="AlphaFoldDB" id="A0AAP0E0L9"/>
<dbReference type="Pfam" id="PF05699">
    <property type="entry name" value="Dimer_Tnp_hAT"/>
    <property type="match status" value="1"/>
</dbReference>
<evidence type="ECO:0008006" key="6">
    <source>
        <dbReference type="Google" id="ProtNLM"/>
    </source>
</evidence>
<dbReference type="InterPro" id="IPR008906">
    <property type="entry name" value="HATC_C_dom"/>
</dbReference>
<gene>
    <name evidence="4" type="ORF">Syun_031079</name>
</gene>
<dbReference type="InterPro" id="IPR052035">
    <property type="entry name" value="ZnF_BED_domain_contain"/>
</dbReference>
<dbReference type="Proteomes" id="UP001420932">
    <property type="component" value="Unassembled WGS sequence"/>
</dbReference>
<protein>
    <recommendedName>
        <fullName evidence="6">AC transposase</fullName>
    </recommendedName>
</protein>